<evidence type="ECO:0000256" key="2">
    <source>
        <dbReference type="ARBA" id="ARBA00023015"/>
    </source>
</evidence>
<dbReference type="PROSITE" id="PS00036">
    <property type="entry name" value="BZIP_BASIC"/>
    <property type="match status" value="1"/>
</dbReference>
<evidence type="ECO:0000313" key="7">
    <source>
        <dbReference type="EMBL" id="KAF4625401.1"/>
    </source>
</evidence>
<comment type="caution">
    <text evidence="7">The sequence shown here is derived from an EMBL/GenBank/DDBJ whole genome shotgun (WGS) entry which is preliminary data.</text>
</comment>
<keyword evidence="8" id="KW-1185">Reference proteome</keyword>
<dbReference type="GO" id="GO:0005634">
    <property type="term" value="C:nucleus"/>
    <property type="evidence" value="ECO:0007669"/>
    <property type="project" value="UniProtKB-SubCell"/>
</dbReference>
<feature type="compositionally biased region" description="Low complexity" evidence="5">
    <location>
        <begin position="110"/>
        <end position="125"/>
    </location>
</feature>
<feature type="compositionally biased region" description="Basic residues" evidence="5">
    <location>
        <begin position="154"/>
        <end position="164"/>
    </location>
</feature>
<dbReference type="SMART" id="SM00338">
    <property type="entry name" value="BRLZ"/>
    <property type="match status" value="1"/>
</dbReference>
<dbReference type="EMBL" id="JAAMPI010001387">
    <property type="protein sequence ID" value="KAF4625401.1"/>
    <property type="molecule type" value="Genomic_DNA"/>
</dbReference>
<feature type="domain" description="BZIP" evidence="6">
    <location>
        <begin position="172"/>
        <end position="235"/>
    </location>
</feature>
<evidence type="ECO:0000256" key="3">
    <source>
        <dbReference type="ARBA" id="ARBA00023163"/>
    </source>
</evidence>
<proteinExistence type="predicted"/>
<gene>
    <name evidence="7" type="ORF">G7Y89_g12765</name>
</gene>
<feature type="compositionally biased region" description="Polar residues" evidence="5">
    <location>
        <begin position="134"/>
        <end position="144"/>
    </location>
</feature>
<accession>A0A8H4RB74</accession>
<dbReference type="CDD" id="cd14687">
    <property type="entry name" value="bZIP_ATF2"/>
    <property type="match status" value="1"/>
</dbReference>
<dbReference type="Proteomes" id="UP000566819">
    <property type="component" value="Unassembled WGS sequence"/>
</dbReference>
<dbReference type="PANTHER" id="PTHR19304">
    <property type="entry name" value="CYCLIC-AMP RESPONSE ELEMENT BINDING PROTEIN"/>
    <property type="match status" value="1"/>
</dbReference>
<evidence type="ECO:0000256" key="1">
    <source>
        <dbReference type="ARBA" id="ARBA00004123"/>
    </source>
</evidence>
<dbReference type="SUPFAM" id="SSF57959">
    <property type="entry name" value="Leucine zipper domain"/>
    <property type="match status" value="1"/>
</dbReference>
<keyword evidence="4" id="KW-0539">Nucleus</keyword>
<evidence type="ECO:0000256" key="5">
    <source>
        <dbReference type="SAM" id="MobiDB-lite"/>
    </source>
</evidence>
<keyword evidence="2" id="KW-0805">Transcription regulation</keyword>
<reference evidence="7 8" key="1">
    <citation type="submission" date="2020-03" db="EMBL/GenBank/DDBJ databases">
        <title>Draft Genome Sequence of Cudoniella acicularis.</title>
        <authorList>
            <person name="Buettner E."/>
            <person name="Kellner H."/>
        </authorList>
    </citation>
    <scope>NUCLEOTIDE SEQUENCE [LARGE SCALE GENOMIC DNA]</scope>
    <source>
        <strain evidence="7 8">DSM 108380</strain>
    </source>
</reference>
<dbReference type="AlphaFoldDB" id="A0A8H4RB74"/>
<evidence type="ECO:0000259" key="6">
    <source>
        <dbReference type="PROSITE" id="PS50217"/>
    </source>
</evidence>
<sequence>MPYVDKVTGMVRDEFSFPVFGESYDLSADSPTINSFESPSNPYGPNFNVYSLFDSPGGLAPTKYPWNSQYNNFPSLTDEIWPPMMVDDPLNASFPDWEAPVNPESPPEASTTVSSRNNSTSQSSSPPKPPMQLDEQQNLSSTIAQPPAETEIKKPRKRGRKKKLPRSEEEQELIRARFLERNRVAASKCREKKKKWMDDLERKRLEAQKQNSLFVEQRNQLFTELRLLRRELLRHENCKHKDMEFWLEQCRRKGNEVLFMDPESSIFGDDEYVESVDGFHDRLPSRLPSVASQICDGLPRLTEAAQRMSGVEREAPPGPALMAQA</sequence>
<dbReference type="InterPro" id="IPR051027">
    <property type="entry name" value="bZIP_transcription_factors"/>
</dbReference>
<keyword evidence="3" id="KW-0804">Transcription</keyword>
<dbReference type="InterPro" id="IPR046347">
    <property type="entry name" value="bZIP_sf"/>
</dbReference>
<dbReference type="OrthoDB" id="295274at2759"/>
<feature type="region of interest" description="Disordered" evidence="5">
    <location>
        <begin position="95"/>
        <end position="171"/>
    </location>
</feature>
<dbReference type="InterPro" id="IPR004827">
    <property type="entry name" value="bZIP"/>
</dbReference>
<evidence type="ECO:0000313" key="8">
    <source>
        <dbReference type="Proteomes" id="UP000566819"/>
    </source>
</evidence>
<dbReference type="PROSITE" id="PS50217">
    <property type="entry name" value="BZIP"/>
    <property type="match status" value="1"/>
</dbReference>
<comment type="subcellular location">
    <subcellularLocation>
        <location evidence="1">Nucleus</location>
    </subcellularLocation>
</comment>
<evidence type="ECO:0000256" key="4">
    <source>
        <dbReference type="ARBA" id="ARBA00023242"/>
    </source>
</evidence>
<dbReference type="Gene3D" id="1.20.5.170">
    <property type="match status" value="1"/>
</dbReference>
<protein>
    <recommendedName>
        <fullName evidence="6">BZIP domain-containing protein</fullName>
    </recommendedName>
</protein>
<organism evidence="7 8">
    <name type="scientific">Cudoniella acicularis</name>
    <dbReference type="NCBI Taxonomy" id="354080"/>
    <lineage>
        <taxon>Eukaryota</taxon>
        <taxon>Fungi</taxon>
        <taxon>Dikarya</taxon>
        <taxon>Ascomycota</taxon>
        <taxon>Pezizomycotina</taxon>
        <taxon>Leotiomycetes</taxon>
        <taxon>Helotiales</taxon>
        <taxon>Tricladiaceae</taxon>
        <taxon>Cudoniella</taxon>
    </lineage>
</organism>
<name>A0A8H4RB74_9HELO</name>
<dbReference type="GO" id="GO:0003700">
    <property type="term" value="F:DNA-binding transcription factor activity"/>
    <property type="evidence" value="ECO:0007669"/>
    <property type="project" value="InterPro"/>
</dbReference>